<dbReference type="SUPFAM" id="SSF51735">
    <property type="entry name" value="NAD(P)-binding Rossmann-fold domains"/>
    <property type="match status" value="1"/>
</dbReference>
<dbReference type="CDD" id="cd05289">
    <property type="entry name" value="MDR_like_2"/>
    <property type="match status" value="1"/>
</dbReference>
<evidence type="ECO:0000313" key="4">
    <source>
        <dbReference type="Proteomes" id="UP001285441"/>
    </source>
</evidence>
<dbReference type="PANTHER" id="PTHR11695">
    <property type="entry name" value="ALCOHOL DEHYDROGENASE RELATED"/>
    <property type="match status" value="1"/>
</dbReference>
<dbReference type="SUPFAM" id="SSF50129">
    <property type="entry name" value="GroES-like"/>
    <property type="match status" value="1"/>
</dbReference>
<organism evidence="3 4">
    <name type="scientific">Podospora didyma</name>
    <dbReference type="NCBI Taxonomy" id="330526"/>
    <lineage>
        <taxon>Eukaryota</taxon>
        <taxon>Fungi</taxon>
        <taxon>Dikarya</taxon>
        <taxon>Ascomycota</taxon>
        <taxon>Pezizomycotina</taxon>
        <taxon>Sordariomycetes</taxon>
        <taxon>Sordariomycetidae</taxon>
        <taxon>Sordariales</taxon>
        <taxon>Podosporaceae</taxon>
        <taxon>Podospora</taxon>
    </lineage>
</organism>
<proteinExistence type="predicted"/>
<dbReference type="PANTHER" id="PTHR11695:SF647">
    <property type="entry name" value="ENOYL REDUCTASE (ER) DOMAIN-CONTAINING PROTEIN"/>
    <property type="match status" value="1"/>
</dbReference>
<evidence type="ECO:0000313" key="3">
    <source>
        <dbReference type="EMBL" id="KAK3378378.1"/>
    </source>
</evidence>
<reference evidence="3" key="2">
    <citation type="submission" date="2023-06" db="EMBL/GenBank/DDBJ databases">
        <authorList>
            <consortium name="Lawrence Berkeley National Laboratory"/>
            <person name="Haridas S."/>
            <person name="Hensen N."/>
            <person name="Bonometti L."/>
            <person name="Westerberg I."/>
            <person name="Brannstrom I.O."/>
            <person name="Guillou S."/>
            <person name="Cros-Aarteil S."/>
            <person name="Calhoun S."/>
            <person name="Kuo A."/>
            <person name="Mondo S."/>
            <person name="Pangilinan J."/>
            <person name="Riley R."/>
            <person name="LaButti K."/>
            <person name="Andreopoulos B."/>
            <person name="Lipzen A."/>
            <person name="Chen C."/>
            <person name="Yanf M."/>
            <person name="Daum C."/>
            <person name="Ng V."/>
            <person name="Clum A."/>
            <person name="Steindorff A."/>
            <person name="Ohm R."/>
            <person name="Martin F."/>
            <person name="Silar P."/>
            <person name="Natvig D."/>
            <person name="Lalanne C."/>
            <person name="Gautier V."/>
            <person name="Ament-velasquez S.L."/>
            <person name="Kruys A."/>
            <person name="Hutchinson M.I."/>
            <person name="Powell A.J."/>
            <person name="Barry K."/>
            <person name="Miller A.N."/>
            <person name="Grigoriev I.V."/>
            <person name="Debuchy R."/>
            <person name="Gladieux P."/>
            <person name="Thoren M.H."/>
            <person name="Johannesson H."/>
        </authorList>
    </citation>
    <scope>NUCLEOTIDE SEQUENCE</scope>
    <source>
        <strain evidence="3">CBS 232.78</strain>
    </source>
</reference>
<dbReference type="Pfam" id="PF13602">
    <property type="entry name" value="ADH_zinc_N_2"/>
    <property type="match status" value="1"/>
</dbReference>
<dbReference type="InterPro" id="IPR020843">
    <property type="entry name" value="ER"/>
</dbReference>
<feature type="domain" description="Enoyl reductase (ER)" evidence="2">
    <location>
        <begin position="20"/>
        <end position="338"/>
    </location>
</feature>
<comment type="caution">
    <text evidence="3">The sequence shown here is derived from an EMBL/GenBank/DDBJ whole genome shotgun (WGS) entry which is preliminary data.</text>
</comment>
<dbReference type="Proteomes" id="UP001285441">
    <property type="component" value="Unassembled WGS sequence"/>
</dbReference>
<evidence type="ECO:0000256" key="1">
    <source>
        <dbReference type="SAM" id="MobiDB-lite"/>
    </source>
</evidence>
<gene>
    <name evidence="3" type="ORF">B0H63DRAFT_525613</name>
</gene>
<reference evidence="3" key="1">
    <citation type="journal article" date="2023" name="Mol. Phylogenet. Evol.">
        <title>Genome-scale phylogeny and comparative genomics of the fungal order Sordariales.</title>
        <authorList>
            <person name="Hensen N."/>
            <person name="Bonometti L."/>
            <person name="Westerberg I."/>
            <person name="Brannstrom I.O."/>
            <person name="Guillou S."/>
            <person name="Cros-Aarteil S."/>
            <person name="Calhoun S."/>
            <person name="Haridas S."/>
            <person name="Kuo A."/>
            <person name="Mondo S."/>
            <person name="Pangilinan J."/>
            <person name="Riley R."/>
            <person name="LaButti K."/>
            <person name="Andreopoulos B."/>
            <person name="Lipzen A."/>
            <person name="Chen C."/>
            <person name="Yan M."/>
            <person name="Daum C."/>
            <person name="Ng V."/>
            <person name="Clum A."/>
            <person name="Steindorff A."/>
            <person name="Ohm R.A."/>
            <person name="Martin F."/>
            <person name="Silar P."/>
            <person name="Natvig D.O."/>
            <person name="Lalanne C."/>
            <person name="Gautier V."/>
            <person name="Ament-Velasquez S.L."/>
            <person name="Kruys A."/>
            <person name="Hutchinson M.I."/>
            <person name="Powell A.J."/>
            <person name="Barry K."/>
            <person name="Miller A.N."/>
            <person name="Grigoriev I.V."/>
            <person name="Debuchy R."/>
            <person name="Gladieux P."/>
            <person name="Hiltunen Thoren M."/>
            <person name="Johannesson H."/>
        </authorList>
    </citation>
    <scope>NUCLEOTIDE SEQUENCE</scope>
    <source>
        <strain evidence="3">CBS 232.78</strain>
    </source>
</reference>
<feature type="compositionally biased region" description="Basic and acidic residues" evidence="1">
    <location>
        <begin position="421"/>
        <end position="430"/>
    </location>
</feature>
<dbReference type="AlphaFoldDB" id="A0AAE0KKX8"/>
<dbReference type="InterPro" id="IPR036291">
    <property type="entry name" value="NAD(P)-bd_dom_sf"/>
</dbReference>
<dbReference type="EMBL" id="JAULSW010000006">
    <property type="protein sequence ID" value="KAK3378378.1"/>
    <property type="molecule type" value="Genomic_DNA"/>
</dbReference>
<dbReference type="Gene3D" id="3.40.50.720">
    <property type="entry name" value="NAD(P)-binding Rossmann-like Domain"/>
    <property type="match status" value="1"/>
</dbReference>
<name>A0AAE0KKX8_9PEZI</name>
<feature type="compositionally biased region" description="Acidic residues" evidence="1">
    <location>
        <begin position="361"/>
        <end position="399"/>
    </location>
</feature>
<evidence type="ECO:0000259" key="2">
    <source>
        <dbReference type="SMART" id="SM00829"/>
    </source>
</evidence>
<dbReference type="SMART" id="SM00829">
    <property type="entry name" value="PKS_ER"/>
    <property type="match status" value="1"/>
</dbReference>
<dbReference type="InterPro" id="IPR011032">
    <property type="entry name" value="GroES-like_sf"/>
</dbReference>
<protein>
    <recommendedName>
        <fullName evidence="2">Enoyl reductase (ER) domain-containing protein</fullName>
    </recommendedName>
</protein>
<dbReference type="Gene3D" id="3.90.180.10">
    <property type="entry name" value="Medium-chain alcohol dehydrogenases, catalytic domain"/>
    <property type="match status" value="1"/>
</dbReference>
<feature type="region of interest" description="Disordered" evidence="1">
    <location>
        <begin position="361"/>
        <end position="446"/>
    </location>
</feature>
<keyword evidence="4" id="KW-1185">Reference proteome</keyword>
<dbReference type="GO" id="GO:0016491">
    <property type="term" value="F:oxidoreductase activity"/>
    <property type="evidence" value="ECO:0007669"/>
    <property type="project" value="InterPro"/>
</dbReference>
<sequence length="446" mass="48612">MSAWPRSIPPLELTALYRDKVNKTVYLGPTEFPDPTLSEPRAHVIQVCAVALTHGELDWPTTHDRPIPGYEYSGYVVSAPAHSPFTPGLQVYGHTSFDCLGNARPYTLALFQELCIQPTHLSWEQCANVPLGALTAFQALFDHGLLERPAHTDHWTPINKRCLPESNLQKLTLITGASGEVGAWAVQLAARAGAGHIVATCPASDVPFVRSLAAAHEVLDEAAEGNLERWARSKFHIVLDCVGGATLRAAWRVVHAEGRIISVATPAICEKPPRGVSPGVTTGWFIVTAAQNELELIATLLNYGLLRAPLDGDNVFDMEDYERALERLRSGSRGKVVLRVNMRDPRPVIELLKEYGSIESDNDWLADGADDDMDDGDDDDDSDLDDLVLDGEEEEEEEQMGAATGLQPPPPPPPPPPAVLERVEPPERMDQGNPLAIPIHTVGVDQ</sequence>
<accession>A0AAE0KKX8</accession>
<dbReference type="GO" id="GO:0005739">
    <property type="term" value="C:mitochondrion"/>
    <property type="evidence" value="ECO:0007669"/>
    <property type="project" value="TreeGrafter"/>
</dbReference>
<feature type="compositionally biased region" description="Pro residues" evidence="1">
    <location>
        <begin position="407"/>
        <end position="418"/>
    </location>
</feature>
<dbReference type="InterPro" id="IPR050700">
    <property type="entry name" value="YIM1/Zinc_Alcohol_DH_Fams"/>
</dbReference>